<evidence type="ECO:0000313" key="1">
    <source>
        <dbReference type="EMBL" id="EJX00791.1"/>
    </source>
</evidence>
<sequence length="82" mass="9038">MKKLKRFAVKSMSVLTPKEMALIHGGRVIDALSQCTPSDANLSCIYGTHIVDGHTTYIIGTCYVTYRYDAAGNMEVDSYGCR</sequence>
<comment type="caution">
    <text evidence="1">The sequence shown here is derived from an EMBL/GenBank/DDBJ whole genome shotgun (WGS) entry which is preliminary data.</text>
</comment>
<gene>
    <name evidence="1" type="ORF">EVA_11103</name>
</gene>
<reference evidence="1" key="1">
    <citation type="journal article" date="2012" name="PLoS ONE">
        <title>Gene sets for utilization of primary and secondary nutrition supplies in the distal gut of endangered iberian lynx.</title>
        <authorList>
            <person name="Alcaide M."/>
            <person name="Messina E."/>
            <person name="Richter M."/>
            <person name="Bargiela R."/>
            <person name="Peplies J."/>
            <person name="Huws S.A."/>
            <person name="Newbold C.J."/>
            <person name="Golyshin P.N."/>
            <person name="Simon M.A."/>
            <person name="Lopez G."/>
            <person name="Yakimov M.M."/>
            <person name="Ferrer M."/>
        </authorList>
    </citation>
    <scope>NUCLEOTIDE SEQUENCE</scope>
</reference>
<name>J9CL35_9ZZZZ</name>
<dbReference type="AlphaFoldDB" id="J9CL35"/>
<dbReference type="EMBL" id="AMCI01003222">
    <property type="protein sequence ID" value="EJX00791.1"/>
    <property type="molecule type" value="Genomic_DNA"/>
</dbReference>
<protein>
    <submittedName>
        <fullName evidence="1">Uncharacterized protein</fullName>
    </submittedName>
</protein>
<proteinExistence type="predicted"/>
<accession>J9CL35</accession>
<organism evidence="1">
    <name type="scientific">gut metagenome</name>
    <dbReference type="NCBI Taxonomy" id="749906"/>
    <lineage>
        <taxon>unclassified sequences</taxon>
        <taxon>metagenomes</taxon>
        <taxon>organismal metagenomes</taxon>
    </lineage>
</organism>